<accession>A0A8H3ILB1</accession>
<reference evidence="1" key="1">
    <citation type="submission" date="2021-03" db="EMBL/GenBank/DDBJ databases">
        <authorList>
            <person name="Tagirdzhanova G."/>
        </authorList>
    </citation>
    <scope>NUCLEOTIDE SEQUENCE</scope>
</reference>
<dbReference type="EMBL" id="CAJPDQ010000043">
    <property type="protein sequence ID" value="CAF9932242.1"/>
    <property type="molecule type" value="Genomic_DNA"/>
</dbReference>
<comment type="caution">
    <text evidence="1">The sequence shown here is derived from an EMBL/GenBank/DDBJ whole genome shotgun (WGS) entry which is preliminary data.</text>
</comment>
<evidence type="ECO:0000313" key="1">
    <source>
        <dbReference type="EMBL" id="CAF9932242.1"/>
    </source>
</evidence>
<sequence>MSDPSGLKRDVFILAIIKFATISHTYRLLGREIPITSILASPITTSARPPPPPSPSIKELVITNSDLHTLDFDISHIPMETFLYNYVPINRHSTYDPSYIISKLPKTLKHLAILEEEILRLHHRRNDGYWELVVASSLIHFQQLKILWCFWPAIIPADADLENFDLSSVLPKSLTWLVLFSVPEEGVEMLTRALPKMPRLKMIWAQVQEFDGQERRFVVGSTQEVQLTNQFREAACKNGLSWTGPEHRSVFTSYVKYLDIHAWSGCLCENH</sequence>
<proteinExistence type="predicted"/>
<gene>
    <name evidence="1" type="ORF">GOMPHAMPRED_006529</name>
</gene>
<organism evidence="1 2">
    <name type="scientific">Gomphillus americanus</name>
    <dbReference type="NCBI Taxonomy" id="1940652"/>
    <lineage>
        <taxon>Eukaryota</taxon>
        <taxon>Fungi</taxon>
        <taxon>Dikarya</taxon>
        <taxon>Ascomycota</taxon>
        <taxon>Pezizomycotina</taxon>
        <taxon>Lecanoromycetes</taxon>
        <taxon>OSLEUM clade</taxon>
        <taxon>Ostropomycetidae</taxon>
        <taxon>Ostropales</taxon>
        <taxon>Graphidaceae</taxon>
        <taxon>Gomphilloideae</taxon>
        <taxon>Gomphillus</taxon>
    </lineage>
</organism>
<evidence type="ECO:0000313" key="2">
    <source>
        <dbReference type="Proteomes" id="UP000664169"/>
    </source>
</evidence>
<dbReference type="Proteomes" id="UP000664169">
    <property type="component" value="Unassembled WGS sequence"/>
</dbReference>
<keyword evidence="2" id="KW-1185">Reference proteome</keyword>
<dbReference type="AlphaFoldDB" id="A0A8H3ILB1"/>
<name>A0A8H3ILB1_9LECA</name>
<protein>
    <submittedName>
        <fullName evidence="1">Uncharacterized protein</fullName>
    </submittedName>
</protein>